<keyword evidence="1" id="KW-0812">Transmembrane</keyword>
<keyword evidence="3" id="KW-1185">Reference proteome</keyword>
<proteinExistence type="predicted"/>
<evidence type="ECO:0000256" key="1">
    <source>
        <dbReference type="SAM" id="Phobius"/>
    </source>
</evidence>
<name>A0A916J9K5_9BACT</name>
<feature type="transmembrane region" description="Helical" evidence="1">
    <location>
        <begin position="62"/>
        <end position="81"/>
    </location>
</feature>
<evidence type="ECO:0000313" key="2">
    <source>
        <dbReference type="EMBL" id="CAG4990321.1"/>
    </source>
</evidence>
<comment type="caution">
    <text evidence="2">The sequence shown here is derived from an EMBL/GenBank/DDBJ whole genome shotgun (WGS) entry which is preliminary data.</text>
</comment>
<feature type="transmembrane region" description="Helical" evidence="1">
    <location>
        <begin position="133"/>
        <end position="153"/>
    </location>
</feature>
<dbReference type="EMBL" id="CAJRAF010000001">
    <property type="protein sequence ID" value="CAG4990321.1"/>
    <property type="molecule type" value="Genomic_DNA"/>
</dbReference>
<protein>
    <recommendedName>
        <fullName evidence="4">DUF1772 domain-containing protein</fullName>
    </recommendedName>
</protein>
<organism evidence="2 3">
    <name type="scientific">Dyadobacter helix</name>
    <dbReference type="NCBI Taxonomy" id="2822344"/>
    <lineage>
        <taxon>Bacteria</taxon>
        <taxon>Pseudomonadati</taxon>
        <taxon>Bacteroidota</taxon>
        <taxon>Cytophagia</taxon>
        <taxon>Cytophagales</taxon>
        <taxon>Spirosomataceae</taxon>
        <taxon>Dyadobacter</taxon>
    </lineage>
</organism>
<evidence type="ECO:0008006" key="4">
    <source>
        <dbReference type="Google" id="ProtNLM"/>
    </source>
</evidence>
<evidence type="ECO:0000313" key="3">
    <source>
        <dbReference type="Proteomes" id="UP000680038"/>
    </source>
</evidence>
<accession>A0A916J9K5</accession>
<sequence>MRQADLFPYLKLVCVFIYFALASQGAFYIFLGFSKAMLNVSADTFVEIRRATDSVIGPKLKFGYLAGLALLLAWMFVSFRVQGSKSHYYAAAAFLLLAADMLLAIKLSMPINDLINDTTLKPQNLLTELQQKWLAYIVIRGALCILGLVILLFSELIHPFRPAGF</sequence>
<keyword evidence="1" id="KW-1133">Transmembrane helix</keyword>
<keyword evidence="1" id="KW-0472">Membrane</keyword>
<dbReference type="Proteomes" id="UP000680038">
    <property type="component" value="Unassembled WGS sequence"/>
</dbReference>
<dbReference type="AlphaFoldDB" id="A0A916J9K5"/>
<feature type="transmembrane region" description="Helical" evidence="1">
    <location>
        <begin position="88"/>
        <end position="109"/>
    </location>
</feature>
<reference evidence="2" key="1">
    <citation type="submission" date="2021-04" db="EMBL/GenBank/DDBJ databases">
        <authorList>
            <person name="Rodrigo-Torres L."/>
            <person name="Arahal R. D."/>
            <person name="Lucena T."/>
        </authorList>
    </citation>
    <scope>NUCLEOTIDE SEQUENCE</scope>
    <source>
        <strain evidence="2">CECT 9275</strain>
    </source>
</reference>
<feature type="transmembrane region" description="Helical" evidence="1">
    <location>
        <begin position="12"/>
        <end position="31"/>
    </location>
</feature>
<dbReference type="RefSeq" id="WP_215237258.1">
    <property type="nucleotide sequence ID" value="NZ_CAJRAF010000001.1"/>
</dbReference>
<gene>
    <name evidence="2" type="ORF">DYBT9275_00503</name>
</gene>